<protein>
    <submittedName>
        <fullName evidence="2">Thioredoxin domain-containing protein</fullName>
    </submittedName>
</protein>
<reference evidence="2" key="1">
    <citation type="submission" date="2022-12" db="EMBL/GenBank/DDBJ databases">
        <title>Isolation and characterisation of novel Methanocorpusculum spp. from native Australian herbivores indicates the genus is ancestrally host-associated.</title>
        <authorList>
            <person name="Volmer J.G."/>
            <person name="Soo R.M."/>
            <person name="Evans P.N."/>
            <person name="Hoedt E.C."/>
            <person name="Astorga Alsina A.L."/>
            <person name="Woodcroft B.J."/>
            <person name="Tyson G.W."/>
            <person name="Hugenholtz P."/>
            <person name="Morrison M."/>
        </authorList>
    </citation>
    <scope>NUCLEOTIDE SEQUENCE</scope>
    <source>
        <strain evidence="2">MG</strain>
    </source>
</reference>
<dbReference type="PANTHER" id="PTHR42899">
    <property type="entry name" value="SPERMATOGENESIS-ASSOCIATED PROTEIN 20"/>
    <property type="match status" value="1"/>
</dbReference>
<dbReference type="Gene3D" id="1.50.10.10">
    <property type="match status" value="1"/>
</dbReference>
<dbReference type="PANTHER" id="PTHR42899:SF1">
    <property type="entry name" value="SPERMATOGENESIS-ASSOCIATED PROTEIN 20"/>
    <property type="match status" value="1"/>
</dbReference>
<gene>
    <name evidence="2" type="ORF">O0S10_02700</name>
</gene>
<feature type="domain" description="Spermatogenesis-associated protein 20-like TRX" evidence="1">
    <location>
        <begin position="4"/>
        <end position="161"/>
    </location>
</feature>
<dbReference type="RefSeq" id="WP_268924361.1">
    <property type="nucleotide sequence ID" value="NZ_JAPTGB010000004.1"/>
</dbReference>
<dbReference type="InterPro" id="IPR012341">
    <property type="entry name" value="6hp_glycosidase-like_sf"/>
</dbReference>
<dbReference type="SUPFAM" id="SSF52833">
    <property type="entry name" value="Thioredoxin-like"/>
    <property type="match status" value="1"/>
</dbReference>
<dbReference type="EMBL" id="JAPTGB010000004">
    <property type="protein sequence ID" value="MCZ0860139.1"/>
    <property type="molecule type" value="Genomic_DNA"/>
</dbReference>
<dbReference type="SUPFAM" id="SSF48208">
    <property type="entry name" value="Six-hairpin glycosidases"/>
    <property type="match status" value="1"/>
</dbReference>
<proteinExistence type="predicted"/>
<evidence type="ECO:0000313" key="3">
    <source>
        <dbReference type="Proteomes" id="UP001141422"/>
    </source>
</evidence>
<accession>A0ABT4IEG8</accession>
<dbReference type="InterPro" id="IPR008928">
    <property type="entry name" value="6-hairpin_glycosidase_sf"/>
</dbReference>
<name>A0ABT4IEG8_9EURY</name>
<dbReference type="InterPro" id="IPR004879">
    <property type="entry name" value="Ssp411-like_TRX"/>
</dbReference>
<organism evidence="2 3">
    <name type="scientific">Methanocorpusculum petauri</name>
    <dbReference type="NCBI Taxonomy" id="3002863"/>
    <lineage>
        <taxon>Archaea</taxon>
        <taxon>Methanobacteriati</taxon>
        <taxon>Methanobacteriota</taxon>
        <taxon>Stenosarchaea group</taxon>
        <taxon>Methanomicrobia</taxon>
        <taxon>Methanomicrobiales</taxon>
        <taxon>Methanocorpusculaceae</taxon>
        <taxon>Methanocorpusculum</taxon>
    </lineage>
</organism>
<sequence>MSANHLIHEKSLYLLQHAQNPVDWYPWGEEAFAKARAEDKPIFLSIGYSTCHWCHVMERESFSDDEVAVLLNERYVSVKVDREERPDIDAVYMQVCQAMTGSGGWPLTILMTADQKPFYAGTYLPKVPKFGKPGLVDLLTGVGDLWKERRDELLAAAEEVAAFSAQDRSRLSTRPEKGLLRSAVQLFRQGFDPGNGGFSPAPKFPMPHNLLFLLRYSELERDAFARKMAETTLVQMARGGIFDQLGGGFSRYSTDAVWLVPHFEKMLYDNALLSFAYLEAFSVTGNVYFRTVAERTLSYVLRELHDGSGGFYAGQDADSEGVEGRFYVFSRAEVLNVLGEEDGAVFCDWFGISGMSVPNLLQQTDFASPDPRIAGLCERMYAYRKARAELLTDDKMLTAWNALMLAACAKAFRVLGDERYLAAAQGCRRFVAEHLTDDRGRLLVRFRDGEAKGMGQLADYAFYSWALLELYAADFDPSCLAEACRMADLMRDLFYDEVRGGFFLYASDAERLIGRPKEVYDGAMPSGNSMAAQVLVRLARLTAEPERMRQAEEQLAFVAGNAGTYPAGYSLGLLAMAEMLYPTGEVVCCSAEDVVPPEFLDLLERSHAAAVVKSPKTAAELSRAAPFTAAYPVPDTGSVLYFCRDGRCAEPVGSVAELAELMRKW</sequence>
<dbReference type="InterPro" id="IPR036249">
    <property type="entry name" value="Thioredoxin-like_sf"/>
</dbReference>
<evidence type="ECO:0000313" key="2">
    <source>
        <dbReference type="EMBL" id="MCZ0860139.1"/>
    </source>
</evidence>
<dbReference type="CDD" id="cd02955">
    <property type="entry name" value="SSP411"/>
    <property type="match status" value="1"/>
</dbReference>
<dbReference type="Pfam" id="PF03190">
    <property type="entry name" value="Thioredox_DsbH"/>
    <property type="match status" value="1"/>
</dbReference>
<evidence type="ECO:0000259" key="1">
    <source>
        <dbReference type="Pfam" id="PF03190"/>
    </source>
</evidence>
<comment type="caution">
    <text evidence="2">The sequence shown here is derived from an EMBL/GenBank/DDBJ whole genome shotgun (WGS) entry which is preliminary data.</text>
</comment>
<dbReference type="PIRSF" id="PIRSF006402">
    <property type="entry name" value="UCP006402_thioredoxin"/>
    <property type="match status" value="1"/>
</dbReference>
<dbReference type="Proteomes" id="UP001141422">
    <property type="component" value="Unassembled WGS sequence"/>
</dbReference>
<dbReference type="InterPro" id="IPR024705">
    <property type="entry name" value="Ssp411"/>
</dbReference>
<keyword evidence="3" id="KW-1185">Reference proteome</keyword>
<dbReference type="Gene3D" id="3.40.30.10">
    <property type="entry name" value="Glutaredoxin"/>
    <property type="match status" value="1"/>
</dbReference>